<feature type="chain" id="PRO_5046190933" evidence="1">
    <location>
        <begin position="23"/>
        <end position="501"/>
    </location>
</feature>
<keyword evidence="3" id="KW-1185">Reference proteome</keyword>
<feature type="signal peptide" evidence="1">
    <location>
        <begin position="1"/>
        <end position="22"/>
    </location>
</feature>
<sequence length="501" mass="51271">MKKITSLLFMFVAAIMVLTSCGDEETPDAQVSITGIPATATIEAGATLGPVTAQISAPDGLVSLTVKKDGASIDTKQFNGATTGTYEFTYTAVAADAGKNLVFEFEAVDRDGSKGTATHVLTVGAAVTSVRITSNITGEVTWTADKTYILGGRIFVLNGGKLTIEAGTVIKGEAGSGANATALIVARGGQIFANGTAQAPIIFTSVADEIESGMIASPNLDPDLDGLWGGVIVLGRAPSSFAGDVSEIQIEGIPASDTNGRYGGNIPNDNSGVIKYISIRHGGANIGEGNEINGLTLGGVGSGTVIENVEVIANQDDGIEWFGGTVNVKNAVVWNSGDDALDTDQAWSGTMDNFIVICGPTTDHALEIDGPEGSFNAAHTVKNGTIVGHPAAEMGDFRDGARGTFENLYFIGFPDPATSNGRGDLSISGDKSLANLASGVLKFNNIQTTLASGVALDVAFRNGVHTSVTAVAANENTVGADKSAFAGWSWTAVAGKLDALK</sequence>
<dbReference type="RefSeq" id="WP_241410730.1">
    <property type="nucleotide sequence ID" value="NZ_JAKZGO010000004.1"/>
</dbReference>
<accession>A0ABS9V9S2</accession>
<comment type="caution">
    <text evidence="2">The sequence shown here is derived from an EMBL/GenBank/DDBJ whole genome shotgun (WGS) entry which is preliminary data.</text>
</comment>
<gene>
    <name evidence="2" type="ORF">MM213_06775</name>
</gene>
<organism evidence="2 3">
    <name type="scientific">Belliella alkalica</name>
    <dbReference type="NCBI Taxonomy" id="1730871"/>
    <lineage>
        <taxon>Bacteria</taxon>
        <taxon>Pseudomonadati</taxon>
        <taxon>Bacteroidota</taxon>
        <taxon>Cytophagia</taxon>
        <taxon>Cytophagales</taxon>
        <taxon>Cyclobacteriaceae</taxon>
        <taxon>Belliella</taxon>
    </lineage>
</organism>
<evidence type="ECO:0000313" key="2">
    <source>
        <dbReference type="EMBL" id="MCH7413180.1"/>
    </source>
</evidence>
<dbReference type="PANTHER" id="PTHR41339:SF1">
    <property type="entry name" value="SECRETED PROTEIN"/>
    <property type="match status" value="1"/>
</dbReference>
<evidence type="ECO:0000313" key="3">
    <source>
        <dbReference type="Proteomes" id="UP001165430"/>
    </source>
</evidence>
<protein>
    <submittedName>
        <fullName evidence="2">Uncharacterized protein</fullName>
    </submittedName>
</protein>
<dbReference type="Proteomes" id="UP001165430">
    <property type="component" value="Unassembled WGS sequence"/>
</dbReference>
<dbReference type="PANTHER" id="PTHR41339">
    <property type="entry name" value="LIPL48"/>
    <property type="match status" value="1"/>
</dbReference>
<dbReference type="EMBL" id="JAKZGO010000004">
    <property type="protein sequence ID" value="MCH7413180.1"/>
    <property type="molecule type" value="Genomic_DNA"/>
</dbReference>
<evidence type="ECO:0000256" key="1">
    <source>
        <dbReference type="SAM" id="SignalP"/>
    </source>
</evidence>
<reference evidence="2" key="1">
    <citation type="submission" date="2022-03" db="EMBL/GenBank/DDBJ databases">
        <title>De novo assembled genomes of Belliella spp. (Cyclobacteriaceae) strains.</title>
        <authorList>
            <person name="Szabo A."/>
            <person name="Korponai K."/>
            <person name="Felfoldi T."/>
        </authorList>
    </citation>
    <scope>NUCLEOTIDE SEQUENCE</scope>
    <source>
        <strain evidence="2">DSM 111903</strain>
    </source>
</reference>
<name>A0ABS9V9S2_9BACT</name>
<dbReference type="PROSITE" id="PS51257">
    <property type="entry name" value="PROKAR_LIPOPROTEIN"/>
    <property type="match status" value="1"/>
</dbReference>
<keyword evidence="1" id="KW-0732">Signal</keyword>
<proteinExistence type="predicted"/>